<protein>
    <submittedName>
        <fullName evidence="2">Uncharacterized protein</fullName>
    </submittedName>
</protein>
<reference evidence="2 3" key="1">
    <citation type="submission" date="2020-08" db="EMBL/GenBank/DDBJ databases">
        <authorList>
            <person name="Koutsovoulos G."/>
            <person name="Danchin GJ E."/>
        </authorList>
    </citation>
    <scope>NUCLEOTIDE SEQUENCE [LARGE SCALE GENOMIC DNA]</scope>
</reference>
<keyword evidence="1" id="KW-0472">Membrane</keyword>
<sequence>MDTKCLVIFLMFFINNVFRYTFCLSFEYNKIESKADENTEEGNNVKDNSTVQCYLGGGVGFAKGKRVIDCSDNDVCLNFTASLNHTESNNTLIKALHTGNNKDVAYGCSIGYICPFKNACGKTTYKGEWGEVCCCNTNLCNGAQSKTSLSSYFLIAFILLPFLIGPLMNKYLC</sequence>
<proteinExistence type="predicted"/>
<accession>A0A6V7X5U4</accession>
<comment type="caution">
    <text evidence="2">The sequence shown here is derived from an EMBL/GenBank/DDBJ whole genome shotgun (WGS) entry which is preliminary data.</text>
</comment>
<evidence type="ECO:0000313" key="3">
    <source>
        <dbReference type="Proteomes" id="UP000580250"/>
    </source>
</evidence>
<feature type="transmembrane region" description="Helical" evidence="1">
    <location>
        <begin position="149"/>
        <end position="168"/>
    </location>
</feature>
<evidence type="ECO:0000256" key="1">
    <source>
        <dbReference type="SAM" id="Phobius"/>
    </source>
</evidence>
<keyword evidence="1" id="KW-1133">Transmembrane helix</keyword>
<dbReference type="EMBL" id="CAJEWN010001125">
    <property type="protein sequence ID" value="CAD2194555.1"/>
    <property type="molecule type" value="Genomic_DNA"/>
</dbReference>
<dbReference type="Proteomes" id="UP000580250">
    <property type="component" value="Unassembled WGS sequence"/>
</dbReference>
<organism evidence="2 3">
    <name type="scientific">Meloidogyne enterolobii</name>
    <name type="common">Root-knot nematode worm</name>
    <name type="synonym">Meloidogyne mayaguensis</name>
    <dbReference type="NCBI Taxonomy" id="390850"/>
    <lineage>
        <taxon>Eukaryota</taxon>
        <taxon>Metazoa</taxon>
        <taxon>Ecdysozoa</taxon>
        <taxon>Nematoda</taxon>
        <taxon>Chromadorea</taxon>
        <taxon>Rhabditida</taxon>
        <taxon>Tylenchina</taxon>
        <taxon>Tylenchomorpha</taxon>
        <taxon>Tylenchoidea</taxon>
        <taxon>Meloidogynidae</taxon>
        <taxon>Meloidogyninae</taxon>
        <taxon>Meloidogyne</taxon>
    </lineage>
</organism>
<name>A0A6V7X5U4_MELEN</name>
<gene>
    <name evidence="2" type="ORF">MENT_LOCUS47580</name>
</gene>
<dbReference type="AlphaFoldDB" id="A0A6V7X5U4"/>
<keyword evidence="1" id="KW-0812">Transmembrane</keyword>
<evidence type="ECO:0000313" key="2">
    <source>
        <dbReference type="EMBL" id="CAD2194555.1"/>
    </source>
</evidence>